<gene>
    <name evidence="2" type="ORF">FGG08_000645</name>
</gene>
<dbReference type="EMBL" id="JAGHQL010000007">
    <property type="protein sequence ID" value="KAH0545346.1"/>
    <property type="molecule type" value="Genomic_DNA"/>
</dbReference>
<dbReference type="OrthoDB" id="4692478at2759"/>
<sequence>MSRDPSAERSFAQRTIGVMKKANEVKNRFPDVKISVYISDGTKEIAYESDDNWPPEMGDIVAGIRTADRGRKRKQLYGPTDFITVSDAIRATSATPLNYATSCRPDEQGAQDSSTLDSASLSILENIAPLVPHPTEHSTPPPPKRARIMTRSATAKEGWDRYGFIKTGGDASQG</sequence>
<reference evidence="2" key="1">
    <citation type="submission" date="2021-03" db="EMBL/GenBank/DDBJ databases">
        <title>Comparative genomics and phylogenomic investigation of the class Geoglossomycetes provide insights into ecological specialization and systematics.</title>
        <authorList>
            <person name="Melie T."/>
            <person name="Pirro S."/>
            <person name="Miller A.N."/>
            <person name="Quandt A."/>
        </authorList>
    </citation>
    <scope>NUCLEOTIDE SEQUENCE</scope>
    <source>
        <strain evidence="2">GBOQ0MN5Z8</strain>
    </source>
</reference>
<evidence type="ECO:0000313" key="3">
    <source>
        <dbReference type="Proteomes" id="UP000698800"/>
    </source>
</evidence>
<evidence type="ECO:0000256" key="1">
    <source>
        <dbReference type="SAM" id="MobiDB-lite"/>
    </source>
</evidence>
<dbReference type="Proteomes" id="UP000698800">
    <property type="component" value="Unassembled WGS sequence"/>
</dbReference>
<evidence type="ECO:0000313" key="2">
    <source>
        <dbReference type="EMBL" id="KAH0545346.1"/>
    </source>
</evidence>
<accession>A0A9P8IF53</accession>
<proteinExistence type="predicted"/>
<comment type="caution">
    <text evidence="2">The sequence shown here is derived from an EMBL/GenBank/DDBJ whole genome shotgun (WGS) entry which is preliminary data.</text>
</comment>
<dbReference type="AlphaFoldDB" id="A0A9P8IF53"/>
<organism evidence="2 3">
    <name type="scientific">Glutinoglossum americanum</name>
    <dbReference type="NCBI Taxonomy" id="1670608"/>
    <lineage>
        <taxon>Eukaryota</taxon>
        <taxon>Fungi</taxon>
        <taxon>Dikarya</taxon>
        <taxon>Ascomycota</taxon>
        <taxon>Pezizomycotina</taxon>
        <taxon>Geoglossomycetes</taxon>
        <taxon>Geoglossales</taxon>
        <taxon>Geoglossaceae</taxon>
        <taxon>Glutinoglossum</taxon>
    </lineage>
</organism>
<feature type="region of interest" description="Disordered" evidence="1">
    <location>
        <begin position="127"/>
        <end position="146"/>
    </location>
</feature>
<protein>
    <submittedName>
        <fullName evidence="2">Uncharacterized protein</fullName>
    </submittedName>
</protein>
<keyword evidence="3" id="KW-1185">Reference proteome</keyword>
<name>A0A9P8IF53_9PEZI</name>